<gene>
    <name evidence="9" type="primary">pnp</name>
    <name evidence="11" type="ORF">A2907_01665</name>
</gene>
<dbReference type="InterPro" id="IPR004087">
    <property type="entry name" value="KH_dom"/>
</dbReference>
<dbReference type="PIRSF" id="PIRSF005499">
    <property type="entry name" value="PNPase"/>
    <property type="match status" value="1"/>
</dbReference>
<dbReference type="SMART" id="SM00322">
    <property type="entry name" value="KH"/>
    <property type="match status" value="1"/>
</dbReference>
<dbReference type="PROSITE" id="PS50126">
    <property type="entry name" value="S1"/>
    <property type="match status" value="1"/>
</dbReference>
<feature type="domain" description="S1 motif" evidence="10">
    <location>
        <begin position="624"/>
        <end position="692"/>
    </location>
</feature>
<dbReference type="SUPFAM" id="SSF50249">
    <property type="entry name" value="Nucleic acid-binding proteins"/>
    <property type="match status" value="1"/>
</dbReference>
<dbReference type="InterPro" id="IPR036612">
    <property type="entry name" value="KH_dom_type_1_sf"/>
</dbReference>
<dbReference type="PANTHER" id="PTHR11252:SF0">
    <property type="entry name" value="POLYRIBONUCLEOTIDE NUCLEOTIDYLTRANSFERASE 1, MITOCHONDRIAL"/>
    <property type="match status" value="1"/>
</dbReference>
<dbReference type="SUPFAM" id="SSF46915">
    <property type="entry name" value="Polynucleotide phosphorylase/guanosine pentaphosphate synthase (PNPase/GPSI), domain 3"/>
    <property type="match status" value="1"/>
</dbReference>
<dbReference type="GO" id="GO:0006396">
    <property type="term" value="P:RNA processing"/>
    <property type="evidence" value="ECO:0007669"/>
    <property type="project" value="InterPro"/>
</dbReference>
<comment type="cofactor">
    <cofactor evidence="9">
        <name>Mg(2+)</name>
        <dbReference type="ChEBI" id="CHEBI:18420"/>
    </cofactor>
</comment>
<dbReference type="GO" id="GO:0000287">
    <property type="term" value="F:magnesium ion binding"/>
    <property type="evidence" value="ECO:0007669"/>
    <property type="project" value="UniProtKB-UniRule"/>
</dbReference>
<dbReference type="InterPro" id="IPR020568">
    <property type="entry name" value="Ribosomal_Su5_D2-typ_SF"/>
</dbReference>
<dbReference type="InterPro" id="IPR003029">
    <property type="entry name" value="S1_domain"/>
</dbReference>
<comment type="catalytic activity">
    <reaction evidence="9">
        <text>RNA(n+1) + phosphate = RNA(n) + a ribonucleoside 5'-diphosphate</text>
        <dbReference type="Rhea" id="RHEA:22096"/>
        <dbReference type="Rhea" id="RHEA-COMP:14527"/>
        <dbReference type="Rhea" id="RHEA-COMP:17342"/>
        <dbReference type="ChEBI" id="CHEBI:43474"/>
        <dbReference type="ChEBI" id="CHEBI:57930"/>
        <dbReference type="ChEBI" id="CHEBI:140395"/>
        <dbReference type="EC" id="2.7.7.8"/>
    </reaction>
</comment>
<evidence type="ECO:0000313" key="12">
    <source>
        <dbReference type="Proteomes" id="UP000177947"/>
    </source>
</evidence>
<dbReference type="Pfam" id="PF03725">
    <property type="entry name" value="RNase_PH_C"/>
    <property type="match status" value="1"/>
</dbReference>
<dbReference type="FunFam" id="3.30.230.70:FF:000001">
    <property type="entry name" value="Polyribonucleotide nucleotidyltransferase"/>
    <property type="match status" value="1"/>
</dbReference>
<keyword evidence="5 9" id="KW-0548">Nucleotidyltransferase</keyword>
<evidence type="ECO:0000256" key="2">
    <source>
        <dbReference type="ARBA" id="ARBA00007404"/>
    </source>
</evidence>
<dbReference type="Gene3D" id="2.40.50.140">
    <property type="entry name" value="Nucleic acid-binding proteins"/>
    <property type="match status" value="1"/>
</dbReference>
<dbReference type="SUPFAM" id="SSF54211">
    <property type="entry name" value="Ribosomal protein S5 domain 2-like"/>
    <property type="match status" value="2"/>
</dbReference>
<dbReference type="SMART" id="SM00316">
    <property type="entry name" value="S1"/>
    <property type="match status" value="1"/>
</dbReference>
<dbReference type="InterPro" id="IPR027408">
    <property type="entry name" value="PNPase/RNase_PH_dom_sf"/>
</dbReference>
<keyword evidence="3 9" id="KW-0963">Cytoplasm</keyword>
<dbReference type="InterPro" id="IPR012162">
    <property type="entry name" value="PNPase"/>
</dbReference>
<dbReference type="Pfam" id="PF00575">
    <property type="entry name" value="S1"/>
    <property type="match status" value="1"/>
</dbReference>
<sequence>METRKFSLEVAGKTLEIQKNIMALQAHGSIFAKYGETTILATCVMSKAAREGIDYFPLMIDFEERYYAAGKIPGSFIKREGRASSEAILTGRLIDRTLRPLFNHDSRNDTQVVVTVLSLDNENDPDTLAIIAASCSLLTSSIPWNGPVGAVRIGLIDNQLVVNPTFEQRKNSTLDLVVSGTKDKINMIESGANEVPENIIHEALKLAQEELKKIALFQEEIAKQIGEPKAEIKLAEKDTAFEEEVRSFLSDKLDKAIFEPSKIIRSSNLGLLKEELKNYVKEKYPEDETKIKKFGNIYEEEIDRVVHENIIQKDRRPDGRKSNELRNISCEISILPRTHGSGFFMRGTTQALSILTLGSPGEKQIIDTMGSSSEKRFLHHYNFPAFSVGEIGPMRGPGRREIGHGTLAERALEAILPSEKDFPYTIRVVSEILSSNGSSSMASVCGASLAMMDGGVPIKKPAAGIAMGLMFDDKGTYKILTDIQGPEDHHGDMDFKVAGTKDGITAIQMDVKIDGITPKIAAEVLAQAKDARLQILEKMEQTISAPKPEISKYAPRIYTLQINPDSIGLIIGPGGKTIKEITKETGVAIDINDDGTVLITSNDSKAANKAREWIQDITREAVVGEIYEGKIVKIMPFGAFVEIFPGTDGLLHISEISNERIEKVEDVLREGNMIKVKVKEINEQGKISLSHKALLNGK</sequence>
<keyword evidence="4 9" id="KW-0808">Transferase</keyword>
<keyword evidence="8 9" id="KW-0694">RNA-binding</keyword>
<dbReference type="InterPro" id="IPR012340">
    <property type="entry name" value="NA-bd_OB-fold"/>
</dbReference>
<dbReference type="AlphaFoldDB" id="A0A1F5C823"/>
<dbReference type="NCBIfam" id="NF008805">
    <property type="entry name" value="PRK11824.1"/>
    <property type="match status" value="1"/>
</dbReference>
<accession>A0A1F5C823</accession>
<dbReference type="Pfam" id="PF01138">
    <property type="entry name" value="RNase_PH"/>
    <property type="match status" value="2"/>
</dbReference>
<dbReference type="PANTHER" id="PTHR11252">
    <property type="entry name" value="POLYRIBONUCLEOTIDE NUCLEOTIDYLTRANSFERASE"/>
    <property type="match status" value="1"/>
</dbReference>
<evidence type="ECO:0000256" key="5">
    <source>
        <dbReference type="ARBA" id="ARBA00022695"/>
    </source>
</evidence>
<feature type="binding site" evidence="9">
    <location>
        <position position="488"/>
    </location>
    <ligand>
        <name>Mg(2+)</name>
        <dbReference type="ChEBI" id="CHEBI:18420"/>
    </ligand>
</feature>
<dbReference type="Proteomes" id="UP000177947">
    <property type="component" value="Unassembled WGS sequence"/>
</dbReference>
<proteinExistence type="inferred from homology"/>
<evidence type="ECO:0000256" key="9">
    <source>
        <dbReference type="HAMAP-Rule" id="MF_01595"/>
    </source>
</evidence>
<dbReference type="PROSITE" id="PS50084">
    <property type="entry name" value="KH_TYPE_1"/>
    <property type="match status" value="1"/>
</dbReference>
<dbReference type="CDD" id="cd11364">
    <property type="entry name" value="RNase_PH_PNPase_2"/>
    <property type="match status" value="1"/>
</dbReference>
<evidence type="ECO:0000313" key="11">
    <source>
        <dbReference type="EMBL" id="OGD38983.1"/>
    </source>
</evidence>
<evidence type="ECO:0000259" key="10">
    <source>
        <dbReference type="PROSITE" id="PS50126"/>
    </source>
</evidence>
<evidence type="ECO:0000256" key="4">
    <source>
        <dbReference type="ARBA" id="ARBA00022679"/>
    </source>
</evidence>
<dbReference type="EMBL" id="MEYQ01000021">
    <property type="protein sequence ID" value="OGD38983.1"/>
    <property type="molecule type" value="Genomic_DNA"/>
</dbReference>
<keyword evidence="6 9" id="KW-0479">Metal-binding</keyword>
<dbReference type="GO" id="GO:0004654">
    <property type="term" value="F:polyribonucleotide nucleotidyltransferase activity"/>
    <property type="evidence" value="ECO:0007669"/>
    <property type="project" value="UniProtKB-UniRule"/>
</dbReference>
<evidence type="ECO:0000256" key="8">
    <source>
        <dbReference type="ARBA" id="ARBA00022884"/>
    </source>
</evidence>
<dbReference type="GO" id="GO:0005829">
    <property type="term" value="C:cytosol"/>
    <property type="evidence" value="ECO:0007669"/>
    <property type="project" value="TreeGrafter"/>
</dbReference>
<dbReference type="GO" id="GO:0003723">
    <property type="term" value="F:RNA binding"/>
    <property type="evidence" value="ECO:0007669"/>
    <property type="project" value="UniProtKB-UniRule"/>
</dbReference>
<comment type="caution">
    <text evidence="11">The sequence shown here is derived from an EMBL/GenBank/DDBJ whole genome shotgun (WGS) entry which is preliminary data.</text>
</comment>
<feature type="binding site" evidence="9">
    <location>
        <position position="494"/>
    </location>
    <ligand>
        <name>Mg(2+)</name>
        <dbReference type="ChEBI" id="CHEBI:18420"/>
    </ligand>
</feature>
<evidence type="ECO:0000256" key="1">
    <source>
        <dbReference type="ARBA" id="ARBA00004496"/>
    </source>
</evidence>
<dbReference type="FunFam" id="2.40.50.140:FF:000023">
    <property type="entry name" value="Polyribonucleotide nucleotidyltransferase"/>
    <property type="match status" value="1"/>
</dbReference>
<protein>
    <recommendedName>
        <fullName evidence="9">Polyribonucleotide nucleotidyltransferase</fullName>
        <ecNumber evidence="9">2.7.7.8</ecNumber>
    </recommendedName>
    <alternativeName>
        <fullName evidence="9">Polynucleotide phosphorylase</fullName>
        <shortName evidence="9">PNPase</shortName>
    </alternativeName>
</protein>
<name>A0A1F5C823_9BACT</name>
<dbReference type="GO" id="GO:0006402">
    <property type="term" value="P:mRNA catabolic process"/>
    <property type="evidence" value="ECO:0007669"/>
    <property type="project" value="UniProtKB-UniRule"/>
</dbReference>
<evidence type="ECO:0000256" key="3">
    <source>
        <dbReference type="ARBA" id="ARBA00022490"/>
    </source>
</evidence>
<dbReference type="InterPro" id="IPR004088">
    <property type="entry name" value="KH_dom_type_1"/>
</dbReference>
<dbReference type="Pfam" id="PF00013">
    <property type="entry name" value="KH_1"/>
    <property type="match status" value="1"/>
</dbReference>
<evidence type="ECO:0000256" key="7">
    <source>
        <dbReference type="ARBA" id="ARBA00022842"/>
    </source>
</evidence>
<keyword evidence="7 9" id="KW-0460">Magnesium</keyword>
<dbReference type="GO" id="GO:0000175">
    <property type="term" value="F:3'-5'-RNA exonuclease activity"/>
    <property type="evidence" value="ECO:0007669"/>
    <property type="project" value="TreeGrafter"/>
</dbReference>
<dbReference type="FunFam" id="3.30.230.70:FF:000002">
    <property type="entry name" value="Polyribonucleotide nucleotidyltransferase"/>
    <property type="match status" value="1"/>
</dbReference>
<comment type="function">
    <text evidence="9">Involved in mRNA degradation. Catalyzes the phosphorolysis of single-stranded polyribonucleotides processively in the 3'- to 5'-direction.</text>
</comment>
<dbReference type="InterPro" id="IPR036345">
    <property type="entry name" value="ExoRNase_PH_dom2_sf"/>
</dbReference>
<reference evidence="11 12" key="1">
    <citation type="journal article" date="2016" name="Nat. Commun.">
        <title>Thousands of microbial genomes shed light on interconnected biogeochemical processes in an aquifer system.</title>
        <authorList>
            <person name="Anantharaman K."/>
            <person name="Brown C.T."/>
            <person name="Hug L.A."/>
            <person name="Sharon I."/>
            <person name="Castelle C.J."/>
            <person name="Probst A.J."/>
            <person name="Thomas B.C."/>
            <person name="Singh A."/>
            <person name="Wilkins M.J."/>
            <person name="Karaoz U."/>
            <person name="Brodie E.L."/>
            <person name="Williams K.H."/>
            <person name="Hubbard S.S."/>
            <person name="Banfield J.F."/>
        </authorList>
    </citation>
    <scope>NUCLEOTIDE SEQUENCE [LARGE SCALE GENOMIC DNA]</scope>
</reference>
<dbReference type="InterPro" id="IPR001247">
    <property type="entry name" value="ExoRNase_PH_dom1"/>
</dbReference>
<dbReference type="InterPro" id="IPR036456">
    <property type="entry name" value="PNPase_PH_RNA-bd_sf"/>
</dbReference>
<dbReference type="CDD" id="cd04472">
    <property type="entry name" value="S1_PNPase"/>
    <property type="match status" value="1"/>
</dbReference>
<dbReference type="CDD" id="cd02393">
    <property type="entry name" value="KH-I_PNPase"/>
    <property type="match status" value="1"/>
</dbReference>
<dbReference type="SUPFAM" id="SSF54791">
    <property type="entry name" value="Eukaryotic type KH-domain (KH-domain type I)"/>
    <property type="match status" value="1"/>
</dbReference>
<dbReference type="Gene3D" id="3.30.1370.10">
    <property type="entry name" value="K Homology domain, type 1"/>
    <property type="match status" value="1"/>
</dbReference>
<organism evidence="11 12">
    <name type="scientific">Candidatus Azambacteria bacterium RIFCSPLOWO2_01_FULL_37_9</name>
    <dbReference type="NCBI Taxonomy" id="1797297"/>
    <lineage>
        <taxon>Bacteria</taxon>
        <taxon>Candidatus Azamiibacteriota</taxon>
    </lineage>
</organism>
<dbReference type="InterPro" id="IPR015847">
    <property type="entry name" value="ExoRNase_PH_dom2"/>
</dbReference>
<dbReference type="EC" id="2.7.7.8" evidence="9"/>
<dbReference type="Pfam" id="PF03726">
    <property type="entry name" value="PNPase"/>
    <property type="match status" value="1"/>
</dbReference>
<dbReference type="SUPFAM" id="SSF55666">
    <property type="entry name" value="Ribonuclease PH domain 2-like"/>
    <property type="match status" value="2"/>
</dbReference>
<dbReference type="NCBIfam" id="TIGR03591">
    <property type="entry name" value="polynuc_phos"/>
    <property type="match status" value="1"/>
</dbReference>
<comment type="similarity">
    <text evidence="2 9">Belongs to the polyribonucleotide nucleotidyltransferase family.</text>
</comment>
<dbReference type="HAMAP" id="MF_01595">
    <property type="entry name" value="PNPase"/>
    <property type="match status" value="1"/>
</dbReference>
<dbReference type="CDD" id="cd11363">
    <property type="entry name" value="RNase_PH_PNPase_1"/>
    <property type="match status" value="1"/>
</dbReference>
<dbReference type="FunFam" id="3.30.1370.10:FF:000001">
    <property type="entry name" value="Polyribonucleotide nucleotidyltransferase"/>
    <property type="match status" value="1"/>
</dbReference>
<evidence type="ECO:0000256" key="6">
    <source>
        <dbReference type="ARBA" id="ARBA00022723"/>
    </source>
</evidence>
<comment type="subcellular location">
    <subcellularLocation>
        <location evidence="1 9">Cytoplasm</location>
    </subcellularLocation>
</comment>
<dbReference type="InterPro" id="IPR015848">
    <property type="entry name" value="PNPase_PH_RNA-bd_bac/org-type"/>
</dbReference>
<dbReference type="Gene3D" id="3.30.230.70">
    <property type="entry name" value="GHMP Kinase, N-terminal domain"/>
    <property type="match status" value="2"/>
</dbReference>